<dbReference type="Pfam" id="PF00443">
    <property type="entry name" value="UCH"/>
    <property type="match status" value="1"/>
</dbReference>
<feature type="region of interest" description="Disordered" evidence="9">
    <location>
        <begin position="80"/>
        <end position="159"/>
    </location>
</feature>
<feature type="compositionally biased region" description="Basic and acidic residues" evidence="9">
    <location>
        <begin position="295"/>
        <end position="304"/>
    </location>
</feature>
<dbReference type="SUPFAM" id="SSF54001">
    <property type="entry name" value="Cysteine proteinases"/>
    <property type="match status" value="1"/>
</dbReference>
<gene>
    <name evidence="11" type="primary">A03p010900.1_BraROA</name>
    <name evidence="11" type="ORF">IGI04_009630</name>
</gene>
<dbReference type="PROSITE" id="PS50235">
    <property type="entry name" value="USP_3"/>
    <property type="match status" value="1"/>
</dbReference>
<dbReference type="PROSITE" id="PS00973">
    <property type="entry name" value="USP_2"/>
    <property type="match status" value="1"/>
</dbReference>
<keyword evidence="8" id="KW-0175">Coiled coil</keyword>
<evidence type="ECO:0000256" key="4">
    <source>
        <dbReference type="ARBA" id="ARBA00022670"/>
    </source>
</evidence>
<dbReference type="InterPro" id="IPR057372">
    <property type="entry name" value="Ubiquitin_UBP8/5"/>
</dbReference>
<dbReference type="PANTHER" id="PTHR21646:SF24">
    <property type="entry name" value="UBIQUITIN CARBOXYL-TERMINAL HYDROLASE"/>
    <property type="match status" value="1"/>
</dbReference>
<evidence type="ECO:0000256" key="1">
    <source>
        <dbReference type="ARBA" id="ARBA00000707"/>
    </source>
</evidence>
<organism evidence="11 12">
    <name type="scientific">Brassica rapa subsp. trilocularis</name>
    <dbReference type="NCBI Taxonomy" id="1813537"/>
    <lineage>
        <taxon>Eukaryota</taxon>
        <taxon>Viridiplantae</taxon>
        <taxon>Streptophyta</taxon>
        <taxon>Embryophyta</taxon>
        <taxon>Tracheophyta</taxon>
        <taxon>Spermatophyta</taxon>
        <taxon>Magnoliopsida</taxon>
        <taxon>eudicotyledons</taxon>
        <taxon>Gunneridae</taxon>
        <taxon>Pentapetalae</taxon>
        <taxon>rosids</taxon>
        <taxon>malvids</taxon>
        <taxon>Brassicales</taxon>
        <taxon>Brassicaceae</taxon>
        <taxon>Brassiceae</taxon>
        <taxon>Brassica</taxon>
    </lineage>
</organism>
<keyword evidence="6" id="KW-0378">Hydrolase</keyword>
<feature type="compositionally biased region" description="Polar residues" evidence="9">
    <location>
        <begin position="111"/>
        <end position="122"/>
    </location>
</feature>
<dbReference type="EMBL" id="JADBGQ010000003">
    <property type="protein sequence ID" value="KAG5403511.1"/>
    <property type="molecule type" value="Genomic_DNA"/>
</dbReference>
<dbReference type="Proteomes" id="UP000823674">
    <property type="component" value="Chromosome A03"/>
</dbReference>
<evidence type="ECO:0000256" key="7">
    <source>
        <dbReference type="ARBA" id="ARBA00022807"/>
    </source>
</evidence>
<feature type="compositionally biased region" description="Polar residues" evidence="9">
    <location>
        <begin position="316"/>
        <end position="330"/>
    </location>
</feature>
<dbReference type="InterPro" id="IPR028889">
    <property type="entry name" value="USP"/>
</dbReference>
<evidence type="ECO:0000256" key="9">
    <source>
        <dbReference type="SAM" id="MobiDB-lite"/>
    </source>
</evidence>
<feature type="region of interest" description="Disordered" evidence="9">
    <location>
        <begin position="295"/>
        <end position="330"/>
    </location>
</feature>
<reference evidence="11 12" key="1">
    <citation type="submission" date="2021-03" db="EMBL/GenBank/DDBJ databases">
        <authorList>
            <person name="King G.J."/>
            <person name="Bancroft I."/>
            <person name="Baten A."/>
            <person name="Bloomfield J."/>
            <person name="Borpatragohain P."/>
            <person name="He Z."/>
            <person name="Irish N."/>
            <person name="Irwin J."/>
            <person name="Liu K."/>
            <person name="Mauleon R.P."/>
            <person name="Moore J."/>
            <person name="Morris R."/>
            <person name="Ostergaard L."/>
            <person name="Wang B."/>
            <person name="Wells R."/>
        </authorList>
    </citation>
    <scope>NUCLEOTIDE SEQUENCE [LARGE SCALE GENOMIC DNA]</scope>
    <source>
        <strain evidence="11">R-o-18</strain>
        <tissue evidence="11">Leaf</tissue>
    </source>
</reference>
<comment type="catalytic activity">
    <reaction evidence="1">
        <text>Thiol-dependent hydrolysis of ester, thioester, amide, peptide and isopeptide bonds formed by the C-terminal Gly of ubiquitin (a 76-residue protein attached to proteins as an intracellular targeting signal).</text>
        <dbReference type="EC" id="3.4.19.12"/>
    </reaction>
</comment>
<dbReference type="PANTHER" id="PTHR21646">
    <property type="entry name" value="UBIQUITIN CARBOXYL-TERMINAL HYDROLASE"/>
    <property type="match status" value="1"/>
</dbReference>
<dbReference type="Pfam" id="PF25242">
    <property type="entry name" value="Ubiquitin_UBP8"/>
    <property type="match status" value="1"/>
</dbReference>
<protein>
    <recommendedName>
        <fullName evidence="3">ubiquitinyl hydrolase 1</fullName>
        <ecNumber evidence="3">3.4.19.12</ecNumber>
    </recommendedName>
</protein>
<feature type="region of interest" description="Disordered" evidence="9">
    <location>
        <begin position="927"/>
        <end position="963"/>
    </location>
</feature>
<evidence type="ECO:0000256" key="5">
    <source>
        <dbReference type="ARBA" id="ARBA00022786"/>
    </source>
</evidence>
<keyword evidence="7" id="KW-0788">Thiol protease</keyword>
<comment type="similarity">
    <text evidence="2">Belongs to the peptidase C19 family.</text>
</comment>
<dbReference type="PROSITE" id="PS00972">
    <property type="entry name" value="USP_1"/>
    <property type="match status" value="1"/>
</dbReference>
<dbReference type="InterPro" id="IPR038765">
    <property type="entry name" value="Papain-like_cys_pep_sf"/>
</dbReference>
<proteinExistence type="inferred from homology"/>
<name>A0ABQ7N078_BRACM</name>
<evidence type="ECO:0000256" key="2">
    <source>
        <dbReference type="ARBA" id="ARBA00009085"/>
    </source>
</evidence>
<feature type="region of interest" description="Disordered" evidence="9">
    <location>
        <begin position="260"/>
        <end position="280"/>
    </location>
</feature>
<feature type="coiled-coil region" evidence="8">
    <location>
        <begin position="194"/>
        <end position="221"/>
    </location>
</feature>
<comment type="caution">
    <text evidence="11">The sequence shown here is derived from an EMBL/GenBank/DDBJ whole genome shotgun (WGS) entry which is preliminary data.</text>
</comment>
<dbReference type="EC" id="3.4.19.12" evidence="3"/>
<evidence type="ECO:0000259" key="10">
    <source>
        <dbReference type="PROSITE" id="PS50235"/>
    </source>
</evidence>
<dbReference type="InterPro" id="IPR050185">
    <property type="entry name" value="Ub_carboxyl-term_hydrolase"/>
</dbReference>
<dbReference type="InterPro" id="IPR001394">
    <property type="entry name" value="Peptidase_C19_UCH"/>
</dbReference>
<feature type="compositionally biased region" description="Basic and acidic residues" evidence="9">
    <location>
        <begin position="949"/>
        <end position="961"/>
    </location>
</feature>
<evidence type="ECO:0000256" key="3">
    <source>
        <dbReference type="ARBA" id="ARBA00012759"/>
    </source>
</evidence>
<evidence type="ECO:0000256" key="8">
    <source>
        <dbReference type="SAM" id="Coils"/>
    </source>
</evidence>
<feature type="non-terminal residue" evidence="11">
    <location>
        <position position="1167"/>
    </location>
</feature>
<evidence type="ECO:0000256" key="6">
    <source>
        <dbReference type="ARBA" id="ARBA00022801"/>
    </source>
</evidence>
<evidence type="ECO:0000313" key="12">
    <source>
        <dbReference type="Proteomes" id="UP000823674"/>
    </source>
</evidence>
<keyword evidence="12" id="KW-1185">Reference proteome</keyword>
<accession>A0ABQ7N078</accession>
<feature type="domain" description="USP" evidence="10">
    <location>
        <begin position="591"/>
        <end position="1167"/>
    </location>
</feature>
<dbReference type="InterPro" id="IPR018200">
    <property type="entry name" value="USP_CS"/>
</dbReference>
<dbReference type="Gene3D" id="3.90.70.10">
    <property type="entry name" value="Cysteine proteinases"/>
    <property type="match status" value="2"/>
</dbReference>
<sequence length="1167" mass="131505">PDPAAQLETQIPPNIQYCESLCFFLAFCFFLRSRDSFRFCEKVRMRRQGNFADSPASGYGAGQIQNAHSDFQGQLEAFTPERDQPSQPDGQWRWERDGPPNMSRPMPTAVYNESQGVDSSRTYYRGQMDPKSGMETQGSGPRAQPQHHENSKPGYENNRGMQTFEGIEQKFMGDITRLAKDQMGAEDAEIARHRERINTINTRYEEQLAALRSRHAGKREEIMRKESQARQQQYKQQTPGMMDQYHTNAVGAANLRPSGHPQGYIGNAQDPADAPPSRSYGSDRFEAYGERARFQGGDRDHGFESRGQYPGGTVSRVASTSEESPDSAQRIDSFNGQQSVYFVPFRWWKDAQESMPCESVEKREILYTAATTGSSYGGPMKLINNIFNSDILFDLRREGDDALQSGETGEASVSGRDFALVSSDMWLQALKWHHNDKINEKGVKSFSSGGVDRGDVYPVQLRLSVLQETNSLAVKICKKDNSVECFRRACKIFSLDSEQLRIWDISGQTTLFFESDLNNSKDDQQQRDQEMLLELQIYGLSDSIKLKESNKEDGSTQQTNGITNGTTFRFGRSHSLSFLGKAGEAGTLGLTGLQNLGNTCFMNSSLQCLAHTPKLVDFFLGEYIREINLENPLGMKGEIALAFGDLLRSLWAPGASTVAPRTFKAKLGRFAPQFSGFNQHDSQELLAFLLDGLHEDLNRVKNKPYVEAKDGDGRPDEEVADEYWRNHMARNDSIIVDVCQGQYKSTLVCPICKKVSVMFDPFMYLSLPLPCTSIRTMDLTVMSADGGSLPVSVTVNVPKFGKFEDLQKALVSACSLPEDETLMVTEVYNNRILRVLEGPTDSLSLIRDGDKLVVYRLKKDANDSPLIVFMHQKLEEQFICGKSSPTWKGFGIPLVSRLCNVENGFDVENMYRKLLSSFKMPTEVFTENLESPTEEEATDKAGTDGTTSAEDKSSTDVKETTESVPDPVLRLYLTDDRGGSIESEILKEKPVNIKSKRLNVLARWPVKELDVYDTCLLSSLPEVSKFETKRPQETVSLYKCLEAFLTEEPLGPDDMYCPGCKEHRQAIKKLDLWRLPEILVIHLKRFSYSRFMKNKLEAFVDFPIDGLDLSSYISYKNGQTTYRYMLYAISNHYGGMGGGHYTAYVHYMIKIRAAVCWGLQTEEEEEL</sequence>
<evidence type="ECO:0000313" key="11">
    <source>
        <dbReference type="EMBL" id="KAG5403511.1"/>
    </source>
</evidence>
<feature type="non-terminal residue" evidence="11">
    <location>
        <position position="1"/>
    </location>
</feature>
<keyword evidence="5" id="KW-0833">Ubl conjugation pathway</keyword>
<keyword evidence="4" id="KW-0645">Protease</keyword>